<dbReference type="PANTHER" id="PTHR33240:SF15">
    <property type="entry name" value="GAG-PRO-LIKE PROTEIN"/>
    <property type="match status" value="1"/>
</dbReference>
<dbReference type="PANTHER" id="PTHR33240">
    <property type="entry name" value="OS08G0508500 PROTEIN"/>
    <property type="match status" value="1"/>
</dbReference>
<comment type="caution">
    <text evidence="1">The sequence shown here is derived from an EMBL/GenBank/DDBJ whole genome shotgun (WGS) entry which is preliminary data.</text>
</comment>
<dbReference type="Gene3D" id="2.40.70.10">
    <property type="entry name" value="Acid Proteases"/>
    <property type="match status" value="1"/>
</dbReference>
<name>A0A2P5CJK6_TREOI</name>
<dbReference type="SUPFAM" id="SSF50630">
    <property type="entry name" value="Acid proteases"/>
    <property type="match status" value="1"/>
</dbReference>
<proteinExistence type="predicted"/>
<evidence type="ECO:0000313" key="2">
    <source>
        <dbReference type="Proteomes" id="UP000237000"/>
    </source>
</evidence>
<dbReference type="CDD" id="cd00303">
    <property type="entry name" value="retropepsin_like"/>
    <property type="match status" value="1"/>
</dbReference>
<dbReference type="OrthoDB" id="1736143at2759"/>
<organism evidence="1 2">
    <name type="scientific">Trema orientale</name>
    <name type="common">Charcoal tree</name>
    <name type="synonym">Celtis orientalis</name>
    <dbReference type="NCBI Taxonomy" id="63057"/>
    <lineage>
        <taxon>Eukaryota</taxon>
        <taxon>Viridiplantae</taxon>
        <taxon>Streptophyta</taxon>
        <taxon>Embryophyta</taxon>
        <taxon>Tracheophyta</taxon>
        <taxon>Spermatophyta</taxon>
        <taxon>Magnoliopsida</taxon>
        <taxon>eudicotyledons</taxon>
        <taxon>Gunneridae</taxon>
        <taxon>Pentapetalae</taxon>
        <taxon>rosids</taxon>
        <taxon>fabids</taxon>
        <taxon>Rosales</taxon>
        <taxon>Cannabaceae</taxon>
        <taxon>Trema</taxon>
    </lineage>
</organism>
<sequence length="223" mass="25035">MAEKAIRKVARQQEDAITFTRKDAQTLNFSHNKPLFKRALVDSGSSVNIMPWQTFKAAGIPESKLTVQATPLVTFASNTCVTKGHMVVDLQIGPIRASTKFHVIEAYVSYHLLLGRPCIHHNYVVPSTLHQCLKAIKGRKKVMIPATRAPFSQEEVHWIEAVFFDEVADTIEETRPRGVSLNEGASEERSSPVNCQMEIDLVDDEEPIVKRIKLPDGRIAYKL</sequence>
<dbReference type="InParanoid" id="A0A2P5CJK6"/>
<gene>
    <name evidence="1" type="ORF">TorRG33x02_282490</name>
</gene>
<evidence type="ECO:0000313" key="1">
    <source>
        <dbReference type="EMBL" id="PON61228.1"/>
    </source>
</evidence>
<keyword evidence="2" id="KW-1185">Reference proteome</keyword>
<dbReference type="InterPro" id="IPR021109">
    <property type="entry name" value="Peptidase_aspartic_dom_sf"/>
</dbReference>
<dbReference type="Pfam" id="PF13650">
    <property type="entry name" value="Asp_protease_2"/>
    <property type="match status" value="1"/>
</dbReference>
<dbReference type="Proteomes" id="UP000237000">
    <property type="component" value="Unassembled WGS sequence"/>
</dbReference>
<protein>
    <submittedName>
        <fullName evidence="1">Aspartic peptidase domain containing protein</fullName>
    </submittedName>
</protein>
<accession>A0A2P5CJK6</accession>
<reference evidence="2" key="1">
    <citation type="submission" date="2016-06" db="EMBL/GenBank/DDBJ databases">
        <title>Parallel loss of symbiosis genes in relatives of nitrogen-fixing non-legume Parasponia.</title>
        <authorList>
            <person name="Van Velzen R."/>
            <person name="Holmer R."/>
            <person name="Bu F."/>
            <person name="Rutten L."/>
            <person name="Van Zeijl A."/>
            <person name="Liu W."/>
            <person name="Santuari L."/>
            <person name="Cao Q."/>
            <person name="Sharma T."/>
            <person name="Shen D."/>
            <person name="Roswanjaya Y."/>
            <person name="Wardhani T."/>
            <person name="Kalhor M.S."/>
            <person name="Jansen J."/>
            <person name="Van den Hoogen J."/>
            <person name="Gungor B."/>
            <person name="Hartog M."/>
            <person name="Hontelez J."/>
            <person name="Verver J."/>
            <person name="Yang W.-C."/>
            <person name="Schijlen E."/>
            <person name="Repin R."/>
            <person name="Schilthuizen M."/>
            <person name="Schranz E."/>
            <person name="Heidstra R."/>
            <person name="Miyata K."/>
            <person name="Fedorova E."/>
            <person name="Kohlen W."/>
            <person name="Bisseling T."/>
            <person name="Smit S."/>
            <person name="Geurts R."/>
        </authorList>
    </citation>
    <scope>NUCLEOTIDE SEQUENCE [LARGE SCALE GENOMIC DNA]</scope>
    <source>
        <strain evidence="2">cv. RG33-2</strain>
    </source>
</reference>
<dbReference type="EMBL" id="JXTC01000357">
    <property type="protein sequence ID" value="PON61228.1"/>
    <property type="molecule type" value="Genomic_DNA"/>
</dbReference>
<dbReference type="AlphaFoldDB" id="A0A2P5CJK6"/>